<comment type="caution">
    <text evidence="2">The sequence shown here is derived from an EMBL/GenBank/DDBJ whole genome shotgun (WGS) entry which is preliminary data.</text>
</comment>
<reference evidence="2 3" key="1">
    <citation type="submission" date="2020-02" db="EMBL/GenBank/DDBJ databases">
        <title>Genome sequence of strain CCNWXJ40-4.</title>
        <authorList>
            <person name="Gao J."/>
            <person name="Sun J."/>
        </authorList>
    </citation>
    <scope>NUCLEOTIDE SEQUENCE [LARGE SCALE GENOMIC DNA]</scope>
    <source>
        <strain evidence="2 3">CCNWXJ 40-4</strain>
    </source>
</reference>
<name>A0A6G4WHE7_9HYPH</name>
<organism evidence="2 3">
    <name type="scientific">Allomesorhizobium camelthorni</name>
    <dbReference type="NCBI Taxonomy" id="475069"/>
    <lineage>
        <taxon>Bacteria</taxon>
        <taxon>Pseudomonadati</taxon>
        <taxon>Pseudomonadota</taxon>
        <taxon>Alphaproteobacteria</taxon>
        <taxon>Hyphomicrobiales</taxon>
        <taxon>Phyllobacteriaceae</taxon>
        <taxon>Allomesorhizobium</taxon>
    </lineage>
</organism>
<dbReference type="Proteomes" id="UP001642900">
    <property type="component" value="Unassembled WGS sequence"/>
</dbReference>
<evidence type="ECO:0000313" key="3">
    <source>
        <dbReference type="Proteomes" id="UP001642900"/>
    </source>
</evidence>
<keyword evidence="1" id="KW-0812">Transmembrane</keyword>
<protein>
    <submittedName>
        <fullName evidence="2">Uncharacterized protein</fullName>
    </submittedName>
</protein>
<keyword evidence="1" id="KW-0472">Membrane</keyword>
<gene>
    <name evidence="2" type="ORF">G6N73_24075</name>
</gene>
<proteinExistence type="predicted"/>
<keyword evidence="1" id="KW-1133">Transmembrane helix</keyword>
<evidence type="ECO:0000313" key="2">
    <source>
        <dbReference type="EMBL" id="NGO54181.1"/>
    </source>
</evidence>
<dbReference type="EMBL" id="JAAKZF010000045">
    <property type="protein sequence ID" value="NGO54181.1"/>
    <property type="molecule type" value="Genomic_DNA"/>
</dbReference>
<dbReference type="RefSeq" id="WP_165032262.1">
    <property type="nucleotide sequence ID" value="NZ_JAAKZF010000045.1"/>
</dbReference>
<keyword evidence="3" id="KW-1185">Reference proteome</keyword>
<accession>A0A6G4WHE7</accession>
<evidence type="ECO:0000256" key="1">
    <source>
        <dbReference type="SAM" id="Phobius"/>
    </source>
</evidence>
<sequence>MSKVGVGSRVEADDLTTGPYDVVVSILSLNGVRDRPVSDERLILARTQEHVSVDRAGRHVEYILAGAISMTLDTVLRLMRTSSPSPSMTAWLMVPLLKKKSFAEPLLVTPCITLDWRLTTRLIPSPVSVMPLLNVPKLSMKLLGPVRLKVPLTAPPARMITEFNSVLVIVRPALNVPWLSTKFLAPVIFAKPLTVLPAKMFSVFWPAPVIVMPPLLITPLWLMTMMPLPDPTMPVLSVPLLVSVLEKPATPLNTTDEGPPLMKPSLLMKLLPVPETLTPLPPTDAPLWTLIVTGVLTGAG</sequence>
<dbReference type="AlphaFoldDB" id="A0A6G4WHE7"/>
<feature type="transmembrane region" description="Helical" evidence="1">
    <location>
        <begin position="203"/>
        <end position="223"/>
    </location>
</feature>